<dbReference type="SMART" id="SM00240">
    <property type="entry name" value="FHA"/>
    <property type="match status" value="1"/>
</dbReference>
<feature type="compositionally biased region" description="Basic residues" evidence="1">
    <location>
        <begin position="371"/>
        <end position="380"/>
    </location>
</feature>
<reference evidence="4 5" key="1">
    <citation type="submission" date="2016-11" db="EMBL/GenBank/DDBJ databases">
        <authorList>
            <person name="Jaros S."/>
            <person name="Januszkiewicz K."/>
            <person name="Wedrychowicz H."/>
        </authorList>
    </citation>
    <scope>NUCLEOTIDE SEQUENCE [LARGE SCALE GENOMIC DNA]</scope>
    <source>
        <strain evidence="4 5">DSM 21758</strain>
    </source>
</reference>
<dbReference type="STRING" id="1121302.SAMN02745163_03409"/>
<dbReference type="InterPro" id="IPR050923">
    <property type="entry name" value="Cell_Proc_Reg/RNA_Proc"/>
</dbReference>
<dbReference type="PANTHER" id="PTHR23308">
    <property type="entry name" value="NUCLEAR INHIBITOR OF PROTEIN PHOSPHATASE-1"/>
    <property type="match status" value="1"/>
</dbReference>
<feature type="compositionally biased region" description="Low complexity" evidence="1">
    <location>
        <begin position="245"/>
        <end position="256"/>
    </location>
</feature>
<evidence type="ECO:0000313" key="4">
    <source>
        <dbReference type="EMBL" id="SHK19824.1"/>
    </source>
</evidence>
<dbReference type="PROSITE" id="PS50006">
    <property type="entry name" value="FHA_DOMAIN"/>
    <property type="match status" value="1"/>
</dbReference>
<evidence type="ECO:0000256" key="1">
    <source>
        <dbReference type="SAM" id="MobiDB-lite"/>
    </source>
</evidence>
<dbReference type="Pfam" id="PF19909">
    <property type="entry name" value="DUF6382"/>
    <property type="match status" value="1"/>
</dbReference>
<feature type="compositionally biased region" description="Low complexity" evidence="1">
    <location>
        <begin position="382"/>
        <end position="398"/>
    </location>
</feature>
<dbReference type="InterPro" id="IPR008984">
    <property type="entry name" value="SMAD_FHA_dom_sf"/>
</dbReference>
<protein>
    <submittedName>
        <fullName evidence="4">FHA domain protein</fullName>
    </submittedName>
</protein>
<keyword evidence="2" id="KW-0472">Membrane</keyword>
<keyword evidence="2" id="KW-0812">Transmembrane</keyword>
<keyword evidence="2" id="KW-1133">Transmembrane helix</keyword>
<dbReference type="Proteomes" id="UP000184310">
    <property type="component" value="Unassembled WGS sequence"/>
</dbReference>
<sequence length="519" mass="58362">MVNSLINFSSNSNSSKSYLVATISNEPIIDFQLEMINSLEDGGLLSIEKRQFNLDIQLFYDTTSLVSLETFFSNNKLNKSKIIKVLNNLCTGALEAEEHYLVSNNYILDGDKIFIDEEKYSIKYVYLPIEKNYIDDVNLDFKNLIKSIIVDYANIEEETSDNYIQKILNYIKKQGVTIREFHSFLTDELSSSSQQVTYRPKETISTPIESRQAINSGNLNYNSNSLNNSNYSSNSISQVDRQRQNGNNSSNIGTSSPQNNSSNKLASKVGKGAKGNTKTEVVEEVKEVYKTVNIIIAAIMQLLFIGISVSVFLFITDFEITEKGGAVLLVGALDFLVTKSALDKKKKVKVKVSKKVKGVQEKDIQNNKKDKKDKKDKKAKINSNVDNNTNNNVNNNPPSVNLSKREISTEAAFETELLSTNYPFLLADKGGAIERIYISKDRFRLGRLSSQVDYTILNKAVGKVHAEIIKVGDTYVLVDLNSKNGTFINGERLSSNSEYPLRENDVVAFANEKYIFKFY</sequence>
<dbReference type="Gene3D" id="2.60.200.20">
    <property type="match status" value="1"/>
</dbReference>
<name>A0A1M6QHM6_9CLOT</name>
<dbReference type="SUPFAM" id="SSF49879">
    <property type="entry name" value="SMAD/FHA domain"/>
    <property type="match status" value="1"/>
</dbReference>
<dbReference type="Pfam" id="PF00498">
    <property type="entry name" value="FHA"/>
    <property type="match status" value="1"/>
</dbReference>
<organism evidence="4 5">
    <name type="scientific">Clostridium cavendishii DSM 21758</name>
    <dbReference type="NCBI Taxonomy" id="1121302"/>
    <lineage>
        <taxon>Bacteria</taxon>
        <taxon>Bacillati</taxon>
        <taxon>Bacillota</taxon>
        <taxon>Clostridia</taxon>
        <taxon>Eubacteriales</taxon>
        <taxon>Clostridiaceae</taxon>
        <taxon>Clostridium</taxon>
    </lineage>
</organism>
<gene>
    <name evidence="4" type="ORF">SAMN02745163_03409</name>
</gene>
<proteinExistence type="predicted"/>
<dbReference type="AlphaFoldDB" id="A0A1M6QHM6"/>
<dbReference type="InterPro" id="IPR000253">
    <property type="entry name" value="FHA_dom"/>
</dbReference>
<keyword evidence="5" id="KW-1185">Reference proteome</keyword>
<accession>A0A1M6QHM6</accession>
<evidence type="ECO:0000259" key="3">
    <source>
        <dbReference type="PROSITE" id="PS50006"/>
    </source>
</evidence>
<evidence type="ECO:0000256" key="2">
    <source>
        <dbReference type="SAM" id="Phobius"/>
    </source>
</evidence>
<dbReference type="EMBL" id="FQZB01000014">
    <property type="protein sequence ID" value="SHK19824.1"/>
    <property type="molecule type" value="Genomic_DNA"/>
</dbReference>
<feature type="region of interest" description="Disordered" evidence="1">
    <location>
        <begin position="232"/>
        <end position="273"/>
    </location>
</feature>
<dbReference type="InterPro" id="IPR045962">
    <property type="entry name" value="DUF6382"/>
</dbReference>
<feature type="region of interest" description="Disordered" evidence="1">
    <location>
        <begin position="362"/>
        <end position="398"/>
    </location>
</feature>
<evidence type="ECO:0000313" key="5">
    <source>
        <dbReference type="Proteomes" id="UP000184310"/>
    </source>
</evidence>
<feature type="transmembrane region" description="Helical" evidence="2">
    <location>
        <begin position="294"/>
        <end position="318"/>
    </location>
</feature>
<dbReference type="CDD" id="cd00060">
    <property type="entry name" value="FHA"/>
    <property type="match status" value="1"/>
</dbReference>
<feature type="domain" description="FHA" evidence="3">
    <location>
        <begin position="443"/>
        <end position="493"/>
    </location>
</feature>